<feature type="domain" description="PRD" evidence="7">
    <location>
        <begin position="305"/>
        <end position="410"/>
    </location>
</feature>
<evidence type="ECO:0000259" key="5">
    <source>
        <dbReference type="PROSITE" id="PS51094"/>
    </source>
</evidence>
<dbReference type="AlphaFoldDB" id="A0A268EWB4"/>
<dbReference type="InterPro" id="IPR013196">
    <property type="entry name" value="HTH_11"/>
</dbReference>
<keyword evidence="9" id="KW-0762">Sugar transport</keyword>
<dbReference type="InterPro" id="IPR050661">
    <property type="entry name" value="BglG_antiterminators"/>
</dbReference>
<reference evidence="8 11" key="2">
    <citation type="submission" date="2019-11" db="EMBL/GenBank/DDBJ databases">
        <title>Draft genome sequences of five Paenibacillus species of dairy origin.</title>
        <authorList>
            <person name="Olajide A.M."/>
            <person name="Chen S."/>
            <person name="Lapointe G."/>
        </authorList>
    </citation>
    <scope>NUCLEOTIDE SEQUENCE [LARGE SCALE GENOMIC DNA]</scope>
    <source>
        <strain evidence="8 11">3CS1</strain>
    </source>
</reference>
<evidence type="ECO:0000259" key="6">
    <source>
        <dbReference type="PROSITE" id="PS51099"/>
    </source>
</evidence>
<feature type="domain" description="PTS EIIA type-2" evidence="5">
    <location>
        <begin position="534"/>
        <end position="677"/>
    </location>
</feature>
<dbReference type="PANTHER" id="PTHR30185">
    <property type="entry name" value="CRYPTIC BETA-GLUCOSIDE BGL OPERON ANTITERMINATOR"/>
    <property type="match status" value="1"/>
</dbReference>
<dbReference type="EMBL" id="WOAA01000018">
    <property type="protein sequence ID" value="MUG67829.1"/>
    <property type="molecule type" value="Genomic_DNA"/>
</dbReference>
<dbReference type="GO" id="GO:0009401">
    <property type="term" value="P:phosphoenolpyruvate-dependent sugar phosphotransferase system"/>
    <property type="evidence" value="ECO:0007669"/>
    <property type="project" value="InterPro"/>
</dbReference>
<dbReference type="InterPro" id="IPR016152">
    <property type="entry name" value="PTrfase/Anion_transptr"/>
</dbReference>
<dbReference type="Gene3D" id="1.10.10.10">
    <property type="entry name" value="Winged helix-like DNA-binding domain superfamily/Winged helix DNA-binding domain"/>
    <property type="match status" value="1"/>
</dbReference>
<dbReference type="Gene3D" id="3.40.50.2300">
    <property type="match status" value="1"/>
</dbReference>
<gene>
    <name evidence="9" type="ORF">CHH67_10415</name>
    <name evidence="8" type="ORF">GNP94_17725</name>
</gene>
<dbReference type="SUPFAM" id="SSF55804">
    <property type="entry name" value="Phoshotransferase/anion transport protein"/>
    <property type="match status" value="1"/>
</dbReference>
<evidence type="ECO:0000313" key="8">
    <source>
        <dbReference type="EMBL" id="MUG67829.1"/>
    </source>
</evidence>
<dbReference type="PROSITE" id="PS51372">
    <property type="entry name" value="PRD_2"/>
    <property type="match status" value="2"/>
</dbReference>
<keyword evidence="11" id="KW-1185">Reference proteome</keyword>
<evidence type="ECO:0000256" key="3">
    <source>
        <dbReference type="ARBA" id="ARBA00023015"/>
    </source>
</evidence>
<keyword evidence="3" id="KW-0805">Transcription regulation</keyword>
<dbReference type="OrthoDB" id="9776005at2"/>
<evidence type="ECO:0000256" key="2">
    <source>
        <dbReference type="ARBA" id="ARBA00022737"/>
    </source>
</evidence>
<dbReference type="InterPro" id="IPR036095">
    <property type="entry name" value="PTS_EIIB-like_sf"/>
</dbReference>
<proteinExistence type="predicted"/>
<dbReference type="PANTHER" id="PTHR30185:SF18">
    <property type="entry name" value="TRANSCRIPTIONAL REGULATOR MTLR"/>
    <property type="match status" value="1"/>
</dbReference>
<dbReference type="InterPro" id="IPR036634">
    <property type="entry name" value="PRD_sf"/>
</dbReference>
<evidence type="ECO:0000256" key="4">
    <source>
        <dbReference type="ARBA" id="ARBA00023163"/>
    </source>
</evidence>
<feature type="domain" description="PTS EIIB type-2" evidence="6">
    <location>
        <begin position="414"/>
        <end position="503"/>
    </location>
</feature>
<dbReference type="GO" id="GO:0008982">
    <property type="term" value="F:protein-N(PI)-phosphohistidine-sugar phosphotransferase activity"/>
    <property type="evidence" value="ECO:0007669"/>
    <property type="project" value="InterPro"/>
</dbReference>
<dbReference type="Proteomes" id="UP000435177">
    <property type="component" value="Unassembled WGS sequence"/>
</dbReference>
<dbReference type="GO" id="GO:0006355">
    <property type="term" value="P:regulation of DNA-templated transcription"/>
    <property type="evidence" value="ECO:0007669"/>
    <property type="project" value="InterPro"/>
</dbReference>
<evidence type="ECO:0000313" key="9">
    <source>
        <dbReference type="EMBL" id="PAD77422.1"/>
    </source>
</evidence>
<dbReference type="SUPFAM" id="SSF52794">
    <property type="entry name" value="PTS system IIB component-like"/>
    <property type="match status" value="1"/>
</dbReference>
<evidence type="ECO:0000256" key="1">
    <source>
        <dbReference type="ARBA" id="ARBA00022679"/>
    </source>
</evidence>
<organism evidence="9 10">
    <name type="scientific">Paenibacillus campinasensis</name>
    <dbReference type="NCBI Taxonomy" id="66347"/>
    <lineage>
        <taxon>Bacteria</taxon>
        <taxon>Bacillati</taxon>
        <taxon>Bacillota</taxon>
        <taxon>Bacilli</taxon>
        <taxon>Bacillales</taxon>
        <taxon>Paenibacillaceae</taxon>
        <taxon>Paenibacillus</taxon>
    </lineage>
</organism>
<name>A0A268EWB4_9BACL</name>
<dbReference type="PROSITE" id="PS51094">
    <property type="entry name" value="PTS_EIIA_TYPE_2"/>
    <property type="match status" value="1"/>
</dbReference>
<dbReference type="InterPro" id="IPR002178">
    <property type="entry name" value="PTS_EIIA_type-2_dom"/>
</dbReference>
<dbReference type="InterPro" id="IPR011608">
    <property type="entry name" value="PRD"/>
</dbReference>
<sequence length="684" mass="76562">MGQLTARQRQILLLLLNRTEGMTAAEIASDIGVSVRTVHREMEEIESGLQGVGVLLHKKSGTGIRLEGSSPEAVTGLRERLLAGMPADYSAEERKVLILCALLEADEPIKLFALGHSLKVTVGTISNDLDELESWLARFELQVIRRRGYGVELEGTETERRRAICRLASEYLDYSDLIGDGEANHLQPVTARLLTMIGKPVLLDVERSLWDMDWGWTERLNENVYTQLLIALSVAVSRIRQRHDLEVTDPVTEDARTPPMTEGARQFADRLQKTLGLSMSEAETAHISRLFDEAREQSEGTELPHVDVETMEIVHRLVEAVSRRTGFPFGEDRTLRDGLVEHVGNAVKRLREGTRIRNPLLSPIRKDYEELFTVARQSVDEITQGLDVPDEEIGFLVMHFGASMERLNQLGHHLKAILVCSSGLSSSRLLGIRLSKEMPQIEVLGNASWYEAARIPEDDYDLIISTIDLPLPGEKYIKLSPLLTAEDKEKLLQYIQNEVAPAGSRPVIKREEQRKTASLERLRSQALLLNEVVSLLDDFHVHQLDNRPRDLEGTLAAALAILSKQGAVSNAAHVKARLLERERMGTQLIPDTALALFHTRSREVAKPSLSLFRLAAPVPLEDGAEARVILMMLAPKKLPKESLEVLSEISAMLLGTELIELMERGGEEEIKSYLAEELQLFFRD</sequence>
<dbReference type="CDD" id="cd05568">
    <property type="entry name" value="PTS_IIB_bgl_like"/>
    <property type="match status" value="1"/>
</dbReference>
<keyword evidence="1" id="KW-0808">Transferase</keyword>
<evidence type="ECO:0000313" key="10">
    <source>
        <dbReference type="Proteomes" id="UP000215596"/>
    </source>
</evidence>
<keyword evidence="9" id="KW-0813">Transport</keyword>
<dbReference type="PROSITE" id="PS51099">
    <property type="entry name" value="PTS_EIIB_TYPE_2"/>
    <property type="match status" value="1"/>
</dbReference>
<reference evidence="9 10" key="1">
    <citation type="submission" date="2017-07" db="EMBL/GenBank/DDBJ databases">
        <title>Isolation and whole genome analysis of endospore-forming bacteria from heroin.</title>
        <authorList>
            <person name="Kalinowski J."/>
            <person name="Ahrens B."/>
            <person name="Al-Dilaimi A."/>
            <person name="Winkler A."/>
            <person name="Wibberg D."/>
            <person name="Schleenbecker U."/>
            <person name="Ruckert C."/>
            <person name="Wolfel R."/>
            <person name="Grass G."/>
        </authorList>
    </citation>
    <scope>NUCLEOTIDE SEQUENCE [LARGE SCALE GENOMIC DNA]</scope>
    <source>
        <strain evidence="9 10">7537-G1</strain>
    </source>
</reference>
<keyword evidence="2" id="KW-0677">Repeat</keyword>
<evidence type="ECO:0000259" key="7">
    <source>
        <dbReference type="PROSITE" id="PS51372"/>
    </source>
</evidence>
<dbReference type="Pfam" id="PF00359">
    <property type="entry name" value="PTS_EIIA_2"/>
    <property type="match status" value="1"/>
</dbReference>
<accession>A0A268EWB4</accession>
<feature type="domain" description="PRD" evidence="7">
    <location>
        <begin position="196"/>
        <end position="301"/>
    </location>
</feature>
<protein>
    <submittedName>
        <fullName evidence="8">PRD domain-containing protein</fullName>
    </submittedName>
    <submittedName>
        <fullName evidence="9">Sugar transporter</fullName>
    </submittedName>
</protein>
<dbReference type="InterPro" id="IPR036388">
    <property type="entry name" value="WH-like_DNA-bd_sf"/>
</dbReference>
<dbReference type="EMBL" id="NPBY01000030">
    <property type="protein sequence ID" value="PAD77422.1"/>
    <property type="molecule type" value="Genomic_DNA"/>
</dbReference>
<dbReference type="Proteomes" id="UP000215596">
    <property type="component" value="Unassembled WGS sequence"/>
</dbReference>
<keyword evidence="4" id="KW-0804">Transcription</keyword>
<dbReference type="InterPro" id="IPR013011">
    <property type="entry name" value="PTS_EIIB_2"/>
</dbReference>
<dbReference type="Gene3D" id="3.40.930.10">
    <property type="entry name" value="Mannitol-specific EII, Chain A"/>
    <property type="match status" value="1"/>
</dbReference>
<comment type="caution">
    <text evidence="9">The sequence shown here is derived from an EMBL/GenBank/DDBJ whole genome shotgun (WGS) entry which is preliminary data.</text>
</comment>
<dbReference type="SUPFAM" id="SSF63520">
    <property type="entry name" value="PTS-regulatory domain, PRD"/>
    <property type="match status" value="2"/>
</dbReference>
<evidence type="ECO:0000313" key="11">
    <source>
        <dbReference type="Proteomes" id="UP000435177"/>
    </source>
</evidence>
<dbReference type="Pfam" id="PF00874">
    <property type="entry name" value="PRD"/>
    <property type="match status" value="2"/>
</dbReference>
<dbReference type="Gene3D" id="1.10.1790.10">
    <property type="entry name" value="PRD domain"/>
    <property type="match status" value="1"/>
</dbReference>
<dbReference type="Pfam" id="PF08279">
    <property type="entry name" value="HTH_11"/>
    <property type="match status" value="2"/>
</dbReference>